<dbReference type="Proteomes" id="UP000325577">
    <property type="component" value="Linkage Group LG5"/>
</dbReference>
<sequence>MQLQGTESPQYLHFSSPIMAPSLYGNMTNQYAAMMVLPQFHSGDDNHQVLSGYEVSPGKCCTVQLVDIKTEMNPILNPRAAGPEGSLIPGVEIIL</sequence>
<evidence type="ECO:0000313" key="2">
    <source>
        <dbReference type="Proteomes" id="UP000325577"/>
    </source>
</evidence>
<protein>
    <submittedName>
        <fullName evidence="1">Uncharacterized protein</fullName>
    </submittedName>
</protein>
<dbReference type="EMBL" id="CM018048">
    <property type="protein sequence ID" value="KAA8521534.1"/>
    <property type="molecule type" value="Genomic_DNA"/>
</dbReference>
<accession>A0A5J4ZUH6</accession>
<proteinExistence type="predicted"/>
<evidence type="ECO:0000313" key="1">
    <source>
        <dbReference type="EMBL" id="KAA8521534.1"/>
    </source>
</evidence>
<organism evidence="1 2">
    <name type="scientific">Nyssa sinensis</name>
    <dbReference type="NCBI Taxonomy" id="561372"/>
    <lineage>
        <taxon>Eukaryota</taxon>
        <taxon>Viridiplantae</taxon>
        <taxon>Streptophyta</taxon>
        <taxon>Embryophyta</taxon>
        <taxon>Tracheophyta</taxon>
        <taxon>Spermatophyta</taxon>
        <taxon>Magnoliopsida</taxon>
        <taxon>eudicotyledons</taxon>
        <taxon>Gunneridae</taxon>
        <taxon>Pentapetalae</taxon>
        <taxon>asterids</taxon>
        <taxon>Cornales</taxon>
        <taxon>Nyssaceae</taxon>
        <taxon>Nyssa</taxon>
    </lineage>
</organism>
<keyword evidence="2" id="KW-1185">Reference proteome</keyword>
<reference evidence="1 2" key="1">
    <citation type="submission" date="2019-09" db="EMBL/GenBank/DDBJ databases">
        <title>A chromosome-level genome assembly of the Chinese tupelo Nyssa sinensis.</title>
        <authorList>
            <person name="Yang X."/>
            <person name="Kang M."/>
            <person name="Yang Y."/>
            <person name="Xiong H."/>
            <person name="Wang M."/>
            <person name="Zhang Z."/>
            <person name="Wang Z."/>
            <person name="Wu H."/>
            <person name="Ma T."/>
            <person name="Liu J."/>
            <person name="Xi Z."/>
        </authorList>
    </citation>
    <scope>NUCLEOTIDE SEQUENCE [LARGE SCALE GENOMIC DNA]</scope>
    <source>
        <strain evidence="1">J267</strain>
        <tissue evidence="1">Leaf</tissue>
    </source>
</reference>
<dbReference type="AlphaFoldDB" id="A0A5J4ZUH6"/>
<gene>
    <name evidence="1" type="ORF">F0562_012207</name>
</gene>
<name>A0A5J4ZUH6_9ASTE</name>
<dbReference type="OrthoDB" id="618331at2759"/>